<comment type="subcellular location">
    <subcellularLocation>
        <location evidence="2">Membrane</location>
    </subcellularLocation>
</comment>
<dbReference type="STRING" id="486041.B0D954"/>
<keyword evidence="15" id="KW-1185">Reference proteome</keyword>
<sequence>MLNPVFSTAHMREMGPWVSLPRILVSNKVNFQYPLSTTWFTEWLRASIAQKVTDVPQEVNCSSKVTTHTPQSIALIQIDVLSWMTRTAMELIGQGGFGYSFDSLAEGATPHPYAVSIKGMAPALLKIAIARSYLVGTAVKIGTPRFRRLVVDLLPWKNLHDLRDIVDTMHKVSVEIYESKKRALLNGDDAVMKQMEMGKDILSILMRANMDASEEDKLDESELIAQISGLTFAAVDTTSGAISRILHLLAQHLHVQEKLRREVTDARSKHGDLSYDELVSLPYLDAICRETLRLYPPVSYASRTAREDIVMPLSKPIKGLNGKEIYEIPILNNTNVIISILAANRNPEIWGSDCLEWIPERWLTPLPSSVTDAHIPGIYSHLMTFLAGGRACLGFKFSQLEMKIVLSLLVESFRLAPSDKEIFWQMTSLTTPTVVGEGGRTQLPLKVSKV</sequence>
<evidence type="ECO:0000313" key="15">
    <source>
        <dbReference type="Proteomes" id="UP000001194"/>
    </source>
</evidence>
<dbReference type="EMBL" id="DS547100">
    <property type="protein sequence ID" value="EDR09193.1"/>
    <property type="molecule type" value="Genomic_DNA"/>
</dbReference>
<keyword evidence="6" id="KW-0812">Transmembrane</keyword>
<dbReference type="InterPro" id="IPR001128">
    <property type="entry name" value="Cyt_P450"/>
</dbReference>
<evidence type="ECO:0000256" key="10">
    <source>
        <dbReference type="ARBA" id="ARBA00023004"/>
    </source>
</evidence>
<proteinExistence type="inferred from homology"/>
<dbReference type="InterPro" id="IPR036396">
    <property type="entry name" value="Cyt_P450_sf"/>
</dbReference>
<keyword evidence="7 13" id="KW-0479">Metal-binding</keyword>
<comment type="cofactor">
    <cofactor evidence="1 13">
        <name>heme</name>
        <dbReference type="ChEBI" id="CHEBI:30413"/>
    </cofactor>
</comment>
<evidence type="ECO:0000256" key="9">
    <source>
        <dbReference type="ARBA" id="ARBA00023002"/>
    </source>
</evidence>
<comment type="similarity">
    <text evidence="4">Belongs to the cytochrome P450 family.</text>
</comment>
<accession>B0D954</accession>
<keyword evidence="10 13" id="KW-0408">Iron</keyword>
<dbReference type="PANTHER" id="PTHR24305">
    <property type="entry name" value="CYTOCHROME P450"/>
    <property type="match status" value="1"/>
</dbReference>
<protein>
    <submittedName>
        <fullName evidence="14">Predicted protein</fullName>
    </submittedName>
</protein>
<keyword evidence="9" id="KW-0560">Oxidoreductase</keyword>
<feature type="binding site" description="axial binding residue" evidence="13">
    <location>
        <position position="392"/>
    </location>
    <ligand>
        <name>heme</name>
        <dbReference type="ChEBI" id="CHEBI:30413"/>
    </ligand>
    <ligandPart>
        <name>Fe</name>
        <dbReference type="ChEBI" id="CHEBI:18248"/>
    </ligandPart>
</feature>
<organism evidence="15">
    <name type="scientific">Laccaria bicolor (strain S238N-H82 / ATCC MYA-4686)</name>
    <name type="common">Bicoloured deceiver</name>
    <name type="synonym">Laccaria laccata var. bicolor</name>
    <dbReference type="NCBI Taxonomy" id="486041"/>
    <lineage>
        <taxon>Eukaryota</taxon>
        <taxon>Fungi</taxon>
        <taxon>Dikarya</taxon>
        <taxon>Basidiomycota</taxon>
        <taxon>Agaricomycotina</taxon>
        <taxon>Agaricomycetes</taxon>
        <taxon>Agaricomycetidae</taxon>
        <taxon>Agaricales</taxon>
        <taxon>Agaricineae</taxon>
        <taxon>Hydnangiaceae</taxon>
        <taxon>Laccaria</taxon>
    </lineage>
</organism>
<dbReference type="SUPFAM" id="SSF48264">
    <property type="entry name" value="Cytochrome P450"/>
    <property type="match status" value="1"/>
</dbReference>
<dbReference type="Gene3D" id="1.10.630.10">
    <property type="entry name" value="Cytochrome P450"/>
    <property type="match status" value="1"/>
</dbReference>
<dbReference type="OrthoDB" id="1470350at2759"/>
<dbReference type="PRINTS" id="PR00385">
    <property type="entry name" value="P450"/>
</dbReference>
<dbReference type="GO" id="GO:0005506">
    <property type="term" value="F:iron ion binding"/>
    <property type="evidence" value="ECO:0007669"/>
    <property type="project" value="InterPro"/>
</dbReference>
<dbReference type="GO" id="GO:0016705">
    <property type="term" value="F:oxidoreductase activity, acting on paired donors, with incorporation or reduction of molecular oxygen"/>
    <property type="evidence" value="ECO:0007669"/>
    <property type="project" value="InterPro"/>
</dbReference>
<evidence type="ECO:0000256" key="7">
    <source>
        <dbReference type="ARBA" id="ARBA00022723"/>
    </source>
</evidence>
<dbReference type="GeneID" id="6075914"/>
<evidence type="ECO:0000256" key="3">
    <source>
        <dbReference type="ARBA" id="ARBA00004721"/>
    </source>
</evidence>
<evidence type="ECO:0000256" key="11">
    <source>
        <dbReference type="ARBA" id="ARBA00023033"/>
    </source>
</evidence>
<evidence type="ECO:0000256" key="8">
    <source>
        <dbReference type="ARBA" id="ARBA00022989"/>
    </source>
</evidence>
<evidence type="ECO:0000313" key="14">
    <source>
        <dbReference type="EMBL" id="EDR09193.1"/>
    </source>
</evidence>
<evidence type="ECO:0000256" key="2">
    <source>
        <dbReference type="ARBA" id="ARBA00004370"/>
    </source>
</evidence>
<dbReference type="InterPro" id="IPR002401">
    <property type="entry name" value="Cyt_P450_E_grp-I"/>
</dbReference>
<dbReference type="Pfam" id="PF00067">
    <property type="entry name" value="p450"/>
    <property type="match status" value="1"/>
</dbReference>
<keyword evidence="11" id="KW-0503">Monooxygenase</keyword>
<evidence type="ECO:0000256" key="1">
    <source>
        <dbReference type="ARBA" id="ARBA00001971"/>
    </source>
</evidence>
<dbReference type="GO" id="GO:0016020">
    <property type="term" value="C:membrane"/>
    <property type="evidence" value="ECO:0007669"/>
    <property type="project" value="UniProtKB-SubCell"/>
</dbReference>
<dbReference type="InterPro" id="IPR050121">
    <property type="entry name" value="Cytochrome_P450_monoxygenase"/>
</dbReference>
<keyword evidence="12" id="KW-0472">Membrane</keyword>
<evidence type="ECO:0000256" key="6">
    <source>
        <dbReference type="ARBA" id="ARBA00022692"/>
    </source>
</evidence>
<dbReference type="GO" id="GO:0020037">
    <property type="term" value="F:heme binding"/>
    <property type="evidence" value="ECO:0007669"/>
    <property type="project" value="InterPro"/>
</dbReference>
<dbReference type="PRINTS" id="PR00463">
    <property type="entry name" value="EP450I"/>
</dbReference>
<keyword evidence="5 13" id="KW-0349">Heme</keyword>
<evidence type="ECO:0000256" key="4">
    <source>
        <dbReference type="ARBA" id="ARBA00010617"/>
    </source>
</evidence>
<reference evidence="14 15" key="1">
    <citation type="journal article" date="2008" name="Nature">
        <title>The genome of Laccaria bicolor provides insights into mycorrhizal symbiosis.</title>
        <authorList>
            <person name="Martin F."/>
            <person name="Aerts A."/>
            <person name="Ahren D."/>
            <person name="Brun A."/>
            <person name="Danchin E.G.J."/>
            <person name="Duchaussoy F."/>
            <person name="Gibon J."/>
            <person name="Kohler A."/>
            <person name="Lindquist E."/>
            <person name="Pereda V."/>
            <person name="Salamov A."/>
            <person name="Shapiro H.J."/>
            <person name="Wuyts J."/>
            <person name="Blaudez D."/>
            <person name="Buee M."/>
            <person name="Brokstein P."/>
            <person name="Canbaeck B."/>
            <person name="Cohen D."/>
            <person name="Courty P.E."/>
            <person name="Coutinho P.M."/>
            <person name="Delaruelle C."/>
            <person name="Detter J.C."/>
            <person name="Deveau A."/>
            <person name="DiFazio S."/>
            <person name="Duplessis S."/>
            <person name="Fraissinet-Tachet L."/>
            <person name="Lucic E."/>
            <person name="Frey-Klett P."/>
            <person name="Fourrey C."/>
            <person name="Feussner I."/>
            <person name="Gay G."/>
            <person name="Grimwood J."/>
            <person name="Hoegger P.J."/>
            <person name="Jain P."/>
            <person name="Kilaru S."/>
            <person name="Labbe J."/>
            <person name="Lin Y.C."/>
            <person name="Legue V."/>
            <person name="Le Tacon F."/>
            <person name="Marmeisse R."/>
            <person name="Melayah D."/>
            <person name="Montanini B."/>
            <person name="Muratet M."/>
            <person name="Nehls U."/>
            <person name="Niculita-Hirzel H."/>
            <person name="Oudot-Le Secq M.P."/>
            <person name="Peter M."/>
            <person name="Quesneville H."/>
            <person name="Rajashekar B."/>
            <person name="Reich M."/>
            <person name="Rouhier N."/>
            <person name="Schmutz J."/>
            <person name="Yin T."/>
            <person name="Chalot M."/>
            <person name="Henrissat B."/>
            <person name="Kuees U."/>
            <person name="Lucas S."/>
            <person name="Van de Peer Y."/>
            <person name="Podila G.K."/>
            <person name="Polle A."/>
            <person name="Pukkila P.J."/>
            <person name="Richardson P.M."/>
            <person name="Rouze P."/>
            <person name="Sanders I.R."/>
            <person name="Stajich J.E."/>
            <person name="Tunlid A."/>
            <person name="Tuskan G."/>
            <person name="Grigoriev I.V."/>
        </authorList>
    </citation>
    <scope>NUCLEOTIDE SEQUENCE [LARGE SCALE GENOMIC DNA]</scope>
    <source>
        <strain evidence="15">S238N-H82 / ATCC MYA-4686</strain>
    </source>
</reference>
<dbReference type="AlphaFoldDB" id="B0D954"/>
<name>B0D954_LACBS</name>
<evidence type="ECO:0000256" key="13">
    <source>
        <dbReference type="PIRSR" id="PIRSR602401-1"/>
    </source>
</evidence>
<dbReference type="KEGG" id="lbc:LACBIDRAFT_296574"/>
<evidence type="ECO:0000256" key="5">
    <source>
        <dbReference type="ARBA" id="ARBA00022617"/>
    </source>
</evidence>
<dbReference type="Proteomes" id="UP000001194">
    <property type="component" value="Unassembled WGS sequence"/>
</dbReference>
<keyword evidence="8" id="KW-1133">Transmembrane helix</keyword>
<dbReference type="RefSeq" id="XP_001880506.1">
    <property type="nucleotide sequence ID" value="XM_001880471.1"/>
</dbReference>
<dbReference type="GO" id="GO:0004497">
    <property type="term" value="F:monooxygenase activity"/>
    <property type="evidence" value="ECO:0007669"/>
    <property type="project" value="UniProtKB-KW"/>
</dbReference>
<gene>
    <name evidence="14" type="ORF">LACBIDRAFT_296574</name>
</gene>
<dbReference type="InParanoid" id="B0D954"/>
<dbReference type="HOGENOM" id="CLU_001570_5_11_1"/>
<dbReference type="PANTHER" id="PTHR24305:SF166">
    <property type="entry name" value="CYTOCHROME P450 12A4, MITOCHONDRIAL-RELATED"/>
    <property type="match status" value="1"/>
</dbReference>
<comment type="pathway">
    <text evidence="3">Secondary metabolite biosynthesis; terpenoid biosynthesis.</text>
</comment>
<evidence type="ECO:0000256" key="12">
    <source>
        <dbReference type="ARBA" id="ARBA00023136"/>
    </source>
</evidence>